<reference evidence="1 2" key="1">
    <citation type="submission" date="2024-09" db="EMBL/GenBank/DDBJ databases">
        <authorList>
            <person name="Sun Q."/>
            <person name="Mori K."/>
        </authorList>
    </citation>
    <scope>NUCLEOTIDE SEQUENCE [LARGE SCALE GENOMIC DNA]</scope>
    <source>
        <strain evidence="1 2">JCM 13852</strain>
    </source>
</reference>
<dbReference type="Proteomes" id="UP001589535">
    <property type="component" value="Unassembled WGS sequence"/>
</dbReference>
<accession>A0ABV5TZQ4</accession>
<sequence length="186" mass="19107">MTSLKWTVAENAAWCALVCGGQFGPRAWTSPSRTREYYPDAVTLTPDATAADVLPFVDGSAGCSVKDSFATLDLPGFSILFEATWIACGPGVPEPGWGPVIEHGFPVDDSVAVLSRGLAEVVAHRGDGVVGLSNFSGPASAWPGAVAAVASAFPGVPVVGYEHGDALRTALDHGASALGPLRVWVS</sequence>
<dbReference type="RefSeq" id="WP_378189150.1">
    <property type="nucleotide sequence ID" value="NZ_JBHMBK010000002.1"/>
</dbReference>
<comment type="caution">
    <text evidence="1">The sequence shown here is derived from an EMBL/GenBank/DDBJ whole genome shotgun (WGS) entry which is preliminary data.</text>
</comment>
<keyword evidence="2" id="KW-1185">Reference proteome</keyword>
<gene>
    <name evidence="1" type="ORF">ACFFTO_02900</name>
</gene>
<dbReference type="EMBL" id="JBHMBK010000002">
    <property type="protein sequence ID" value="MFB9683118.1"/>
    <property type="molecule type" value="Genomic_DNA"/>
</dbReference>
<name>A0ABV5TZQ4_9PSEU</name>
<evidence type="ECO:0000313" key="2">
    <source>
        <dbReference type="Proteomes" id="UP001589535"/>
    </source>
</evidence>
<organism evidence="1 2">
    <name type="scientific">Amycolatopsis plumensis</name>
    <dbReference type="NCBI Taxonomy" id="236508"/>
    <lineage>
        <taxon>Bacteria</taxon>
        <taxon>Bacillati</taxon>
        <taxon>Actinomycetota</taxon>
        <taxon>Actinomycetes</taxon>
        <taxon>Pseudonocardiales</taxon>
        <taxon>Pseudonocardiaceae</taxon>
        <taxon>Amycolatopsis</taxon>
    </lineage>
</organism>
<proteinExistence type="predicted"/>
<evidence type="ECO:0000313" key="1">
    <source>
        <dbReference type="EMBL" id="MFB9683118.1"/>
    </source>
</evidence>
<protein>
    <submittedName>
        <fullName evidence="1">Uncharacterized protein</fullName>
    </submittedName>
</protein>